<name>A0A9J6CMS7_POLVA</name>
<keyword evidence="2" id="KW-0863">Zinc-finger</keyword>
<keyword evidence="2" id="KW-1133">Transmembrane helix</keyword>
<evidence type="ECO:0000256" key="2">
    <source>
        <dbReference type="RuleBase" id="RU367073"/>
    </source>
</evidence>
<keyword evidence="2" id="KW-0812">Transmembrane</keyword>
<evidence type="ECO:0000313" key="6">
    <source>
        <dbReference type="Proteomes" id="UP001107558"/>
    </source>
</evidence>
<accession>A0A9J6CMS7</accession>
<keyword evidence="2" id="KW-0862">Zinc</keyword>
<organism evidence="5 6">
    <name type="scientific">Polypedilum vanderplanki</name>
    <name type="common">Sleeping chironomid midge</name>
    <dbReference type="NCBI Taxonomy" id="319348"/>
    <lineage>
        <taxon>Eukaryota</taxon>
        <taxon>Metazoa</taxon>
        <taxon>Ecdysozoa</taxon>
        <taxon>Arthropoda</taxon>
        <taxon>Hexapoda</taxon>
        <taxon>Insecta</taxon>
        <taxon>Pterygota</taxon>
        <taxon>Neoptera</taxon>
        <taxon>Endopterygota</taxon>
        <taxon>Diptera</taxon>
        <taxon>Nematocera</taxon>
        <taxon>Chironomoidea</taxon>
        <taxon>Chironomidae</taxon>
        <taxon>Chironominae</taxon>
        <taxon>Polypedilum</taxon>
        <taxon>Polypedilum</taxon>
    </lineage>
</organism>
<dbReference type="OrthoDB" id="3169036at2759"/>
<evidence type="ECO:0000313" key="5">
    <source>
        <dbReference type="EMBL" id="KAG5682918.1"/>
    </source>
</evidence>
<feature type="compositionally biased region" description="Polar residues" evidence="3">
    <location>
        <begin position="315"/>
        <end position="324"/>
    </location>
</feature>
<feature type="domain" description="Lunapark zinc ribbon" evidence="4">
    <location>
        <begin position="248"/>
        <end position="298"/>
    </location>
</feature>
<comment type="domain">
    <text evidence="2">The C4-type zinc finger motif is necessary both for its ER three-way tubular junction localization and formation.</text>
</comment>
<feature type="region of interest" description="Disordered" evidence="3">
    <location>
        <begin position="315"/>
        <end position="341"/>
    </location>
</feature>
<dbReference type="GO" id="GO:1903373">
    <property type="term" value="P:positive regulation of endoplasmic reticulum tubular network organization"/>
    <property type="evidence" value="ECO:0007669"/>
    <property type="project" value="UniProtKB-UniRule"/>
</dbReference>
<sequence>MGGVISRLFKKKREKTTYEKLEAIELKIKEIEEFSDLYQLKQKRFVGNVLIYGLGTSIIAFLVFYFAFLPKTLEKKIVYSIPIISLPAFIFLLKNLVAWYFQRKVNSNSEQLSELRAEKRELLDHVKTKETYKDAVEILQRFGNDRSTISSTPIRQSSSSPTDVSKTTMVNTSTNMTPSLAALKTPAGRQLINVNRNISTLQQRMNAAQSTPGVMDPNRSIAVPSSVAVVRGMKRTPFPIVDSSQKSVIDKMVDYLIGDGPANRFAMICQQCFKHNGMALQEEYEYAAFRCAFCNFFNPAKKLRPIAPRLQTETHVPSFNIQRPSTSSDSSSCSDTDNEISKKKLKDVTEIAAALEEKHEEEETLKEQNMEEIESESVGDEIEFIEKPERHDIEKKLE</sequence>
<feature type="compositionally biased region" description="Basic and acidic residues" evidence="3">
    <location>
        <begin position="384"/>
        <end position="398"/>
    </location>
</feature>
<reference evidence="5" key="1">
    <citation type="submission" date="2021-03" db="EMBL/GenBank/DDBJ databases">
        <title>Chromosome level genome of the anhydrobiotic midge Polypedilum vanderplanki.</title>
        <authorList>
            <person name="Yoshida Y."/>
            <person name="Kikawada T."/>
            <person name="Gusev O."/>
        </authorList>
    </citation>
    <scope>NUCLEOTIDE SEQUENCE</scope>
    <source>
        <strain evidence="5">NIAS01</strain>
        <tissue evidence="5">Whole body or cell culture</tissue>
    </source>
</reference>
<comment type="caution">
    <text evidence="5">The sequence shown here is derived from an EMBL/GenBank/DDBJ whole genome shotgun (WGS) entry which is preliminary data.</text>
</comment>
<dbReference type="PANTHER" id="PTHR22166">
    <property type="entry name" value="ENDOPLASMIC RETICULUM JUNCTION FORMATION PROTEIN LUNAPARK"/>
    <property type="match status" value="1"/>
</dbReference>
<keyword evidence="2" id="KW-0479">Metal-binding</keyword>
<feature type="compositionally biased region" description="Acidic residues" evidence="3">
    <location>
        <begin position="359"/>
        <end position="383"/>
    </location>
</feature>
<feature type="compositionally biased region" description="Low complexity" evidence="3">
    <location>
        <begin position="148"/>
        <end position="161"/>
    </location>
</feature>
<dbReference type="EMBL" id="JADBJN010000001">
    <property type="protein sequence ID" value="KAG5682918.1"/>
    <property type="molecule type" value="Genomic_DNA"/>
</dbReference>
<keyword evidence="2" id="KW-0256">Endoplasmic reticulum</keyword>
<dbReference type="GO" id="GO:0071788">
    <property type="term" value="P:endoplasmic reticulum tubular network maintenance"/>
    <property type="evidence" value="ECO:0007669"/>
    <property type="project" value="UniProtKB-UniRule"/>
</dbReference>
<feature type="transmembrane region" description="Helical" evidence="2">
    <location>
        <begin position="79"/>
        <end position="101"/>
    </location>
</feature>
<keyword evidence="6" id="KW-1185">Reference proteome</keyword>
<dbReference type="InterPro" id="IPR019273">
    <property type="entry name" value="Lunapark_Znf"/>
</dbReference>
<dbReference type="Proteomes" id="UP001107558">
    <property type="component" value="Chromosome 1"/>
</dbReference>
<dbReference type="Pfam" id="PF10058">
    <property type="entry name" value="Zn_ribbon_10"/>
    <property type="match status" value="1"/>
</dbReference>
<feature type="compositionally biased region" description="Low complexity" evidence="3">
    <location>
        <begin position="325"/>
        <end position="335"/>
    </location>
</feature>
<feature type="transmembrane region" description="Helical" evidence="2">
    <location>
        <begin position="45"/>
        <end position="67"/>
    </location>
</feature>
<dbReference type="InterPro" id="IPR040115">
    <property type="entry name" value="Lnp"/>
</dbReference>
<protein>
    <recommendedName>
        <fullName evidence="2">Endoplasmic reticulum junction formation protein lunapark</fullName>
    </recommendedName>
</protein>
<comment type="subcellular location">
    <subcellularLocation>
        <location evidence="2">Endoplasmic reticulum membrane</location>
        <topology evidence="2">Multi-pass membrane protein</topology>
    </subcellularLocation>
</comment>
<feature type="region of interest" description="Disordered" evidence="3">
    <location>
        <begin position="356"/>
        <end position="398"/>
    </location>
</feature>
<dbReference type="GO" id="GO:0098826">
    <property type="term" value="C:endoplasmic reticulum tubular network membrane"/>
    <property type="evidence" value="ECO:0007669"/>
    <property type="project" value="UniProtKB-UniRule"/>
</dbReference>
<dbReference type="GO" id="GO:0008270">
    <property type="term" value="F:zinc ion binding"/>
    <property type="evidence" value="ECO:0007669"/>
    <property type="project" value="UniProtKB-KW"/>
</dbReference>
<evidence type="ECO:0000259" key="4">
    <source>
        <dbReference type="Pfam" id="PF10058"/>
    </source>
</evidence>
<feature type="region of interest" description="Disordered" evidence="3">
    <location>
        <begin position="148"/>
        <end position="170"/>
    </location>
</feature>
<comment type="similarity">
    <text evidence="1 2">Belongs to the lunapark family.</text>
</comment>
<dbReference type="AlphaFoldDB" id="A0A9J6CMS7"/>
<dbReference type="PANTHER" id="PTHR22166:SF12">
    <property type="entry name" value="ENDOPLASMIC RETICULUM JUNCTION FORMATION PROTEIN LUNAPARK"/>
    <property type="match status" value="1"/>
</dbReference>
<keyword evidence="2" id="KW-0472">Membrane</keyword>
<evidence type="ECO:0000256" key="3">
    <source>
        <dbReference type="SAM" id="MobiDB-lite"/>
    </source>
</evidence>
<proteinExistence type="inferred from homology"/>
<evidence type="ECO:0000256" key="1">
    <source>
        <dbReference type="ARBA" id="ARBA00009940"/>
    </source>
</evidence>
<comment type="function">
    <text evidence="2">Plays a role in determining ER morphology.</text>
</comment>
<gene>
    <name evidence="5" type="ORF">PVAND_012236</name>
</gene>